<keyword evidence="7 9" id="KW-0539">Nucleus</keyword>
<feature type="region of interest" description="Disordered" evidence="11">
    <location>
        <begin position="195"/>
        <end position="214"/>
    </location>
</feature>
<evidence type="ECO:0000259" key="12">
    <source>
        <dbReference type="PROSITE" id="PS50071"/>
    </source>
</evidence>
<keyword evidence="6" id="KW-0804">Transcription</keyword>
<feature type="domain" description="Homeobox" evidence="12">
    <location>
        <begin position="25"/>
        <end position="91"/>
    </location>
</feature>
<dbReference type="Gene3D" id="1.10.10.60">
    <property type="entry name" value="Homeodomain-like"/>
    <property type="match status" value="1"/>
</dbReference>
<keyword evidence="4 9" id="KW-0238">DNA-binding</keyword>
<dbReference type="SMART" id="SM00389">
    <property type="entry name" value="HOX"/>
    <property type="match status" value="1"/>
</dbReference>
<evidence type="ECO:0000256" key="10">
    <source>
        <dbReference type="RuleBase" id="RU000682"/>
    </source>
</evidence>
<sequence>MDPSNQYQCNNNGGRSSSTSPSFLCRQSSSRWIPTADQIRILRELYYTNGVRSPTAEQIQRISARLRQYGKIEGKNVFYWFQNHKARERQKKKLTMDNNITHNNNIINSDSNKFNTHTNIVPNYGISSGLYDVGYDYGGSPTAFMERSIRDSCMSLGGGDHGSVVMEPTMPWMYHYIKDEDPPTMVTRQIETLPLFPTHSKDQEEEEDKEDDDSKYCCNNIDYCAQLNGYHACYLSTATSVNQNQDNYHHHYTANGAAASLELTLNSYYCSTQGFNSM</sequence>
<evidence type="ECO:0000256" key="1">
    <source>
        <dbReference type="ARBA" id="ARBA00004123"/>
    </source>
</evidence>
<dbReference type="CDD" id="cd00086">
    <property type="entry name" value="homeodomain"/>
    <property type="match status" value="1"/>
</dbReference>
<dbReference type="PANTHER" id="PTHR45940:SF2">
    <property type="entry name" value="WUSCHEL-RELATED HOMEOBOX 1"/>
    <property type="match status" value="1"/>
</dbReference>
<feature type="region of interest" description="Disordered" evidence="11">
    <location>
        <begin position="1"/>
        <end position="23"/>
    </location>
</feature>
<name>A0A5P1EFH4_ASPOF</name>
<evidence type="ECO:0000256" key="2">
    <source>
        <dbReference type="ARBA" id="ARBA00022473"/>
    </source>
</evidence>
<dbReference type="Proteomes" id="UP000243459">
    <property type="component" value="Chromosome 7"/>
</dbReference>
<evidence type="ECO:0000256" key="8">
    <source>
        <dbReference type="ARBA" id="ARBA00024040"/>
    </source>
</evidence>
<dbReference type="AlphaFoldDB" id="A0A5P1EFH4"/>
<keyword evidence="5 9" id="KW-0371">Homeobox</keyword>
<evidence type="ECO:0000256" key="5">
    <source>
        <dbReference type="ARBA" id="ARBA00023155"/>
    </source>
</evidence>
<dbReference type="GO" id="GO:0005634">
    <property type="term" value="C:nucleus"/>
    <property type="evidence" value="ECO:0007669"/>
    <property type="project" value="UniProtKB-SubCell"/>
</dbReference>
<feature type="compositionally biased region" description="Acidic residues" evidence="11">
    <location>
        <begin position="203"/>
        <end position="213"/>
    </location>
</feature>
<evidence type="ECO:0000256" key="11">
    <source>
        <dbReference type="SAM" id="MobiDB-lite"/>
    </source>
</evidence>
<evidence type="ECO:0000313" key="14">
    <source>
        <dbReference type="Proteomes" id="UP000243459"/>
    </source>
</evidence>
<evidence type="ECO:0000256" key="7">
    <source>
        <dbReference type="ARBA" id="ARBA00023242"/>
    </source>
</evidence>
<feature type="DNA-binding region" description="Homeobox" evidence="9">
    <location>
        <begin position="27"/>
        <end position="92"/>
    </location>
</feature>
<accession>A0A5P1EFH4</accession>
<comment type="similarity">
    <text evidence="8">Belongs to the WUS homeobox family.</text>
</comment>
<dbReference type="GO" id="GO:0099402">
    <property type="term" value="P:plant organ development"/>
    <property type="evidence" value="ECO:0007669"/>
    <property type="project" value="InterPro"/>
</dbReference>
<evidence type="ECO:0000256" key="6">
    <source>
        <dbReference type="ARBA" id="ARBA00023163"/>
    </source>
</evidence>
<dbReference type="Pfam" id="PF00046">
    <property type="entry name" value="Homeodomain"/>
    <property type="match status" value="1"/>
</dbReference>
<evidence type="ECO:0000256" key="3">
    <source>
        <dbReference type="ARBA" id="ARBA00023015"/>
    </source>
</evidence>
<dbReference type="InterPro" id="IPR001356">
    <property type="entry name" value="HD"/>
</dbReference>
<dbReference type="SUPFAM" id="SSF46689">
    <property type="entry name" value="Homeodomain-like"/>
    <property type="match status" value="1"/>
</dbReference>
<dbReference type="OMA" id="YHYSEGR"/>
<dbReference type="EMBL" id="CM007387">
    <property type="protein sequence ID" value="ONK64523.1"/>
    <property type="molecule type" value="Genomic_DNA"/>
</dbReference>
<dbReference type="InterPro" id="IPR044555">
    <property type="entry name" value="WUSCHEL-like"/>
</dbReference>
<reference evidence="14" key="1">
    <citation type="journal article" date="2017" name="Nat. Commun.">
        <title>The asparagus genome sheds light on the origin and evolution of a young Y chromosome.</title>
        <authorList>
            <person name="Harkess A."/>
            <person name="Zhou J."/>
            <person name="Xu C."/>
            <person name="Bowers J.E."/>
            <person name="Van der Hulst R."/>
            <person name="Ayyampalayam S."/>
            <person name="Mercati F."/>
            <person name="Riccardi P."/>
            <person name="McKain M.R."/>
            <person name="Kakrana A."/>
            <person name="Tang H."/>
            <person name="Ray J."/>
            <person name="Groenendijk J."/>
            <person name="Arikit S."/>
            <person name="Mathioni S.M."/>
            <person name="Nakano M."/>
            <person name="Shan H."/>
            <person name="Telgmann-Rauber A."/>
            <person name="Kanno A."/>
            <person name="Yue Z."/>
            <person name="Chen H."/>
            <person name="Li W."/>
            <person name="Chen Y."/>
            <person name="Xu X."/>
            <person name="Zhang Y."/>
            <person name="Luo S."/>
            <person name="Chen H."/>
            <person name="Gao J."/>
            <person name="Mao Z."/>
            <person name="Pires J.C."/>
            <person name="Luo M."/>
            <person name="Kudrna D."/>
            <person name="Wing R.A."/>
            <person name="Meyers B.C."/>
            <person name="Yi K."/>
            <person name="Kong H."/>
            <person name="Lavrijsen P."/>
            <person name="Sunseri F."/>
            <person name="Falavigna A."/>
            <person name="Ye Y."/>
            <person name="Leebens-Mack J.H."/>
            <person name="Chen G."/>
        </authorList>
    </citation>
    <scope>NUCLEOTIDE SEQUENCE [LARGE SCALE GENOMIC DNA]</scope>
    <source>
        <strain evidence="14">cv. DH0086</strain>
    </source>
</reference>
<dbReference type="PANTHER" id="PTHR45940">
    <property type="entry name" value="WUSCHEL-RELATED HOMEOBOX 1-RELATED"/>
    <property type="match status" value="1"/>
</dbReference>
<keyword evidence="14" id="KW-1185">Reference proteome</keyword>
<evidence type="ECO:0000256" key="4">
    <source>
        <dbReference type="ARBA" id="ARBA00023125"/>
    </source>
</evidence>
<keyword evidence="2" id="KW-0217">Developmental protein</keyword>
<dbReference type="OrthoDB" id="773671at2759"/>
<dbReference type="Gramene" id="ONK64523">
    <property type="protein sequence ID" value="ONK64523"/>
    <property type="gene ID" value="A4U43_C07F26980"/>
</dbReference>
<proteinExistence type="inferred from homology"/>
<dbReference type="PROSITE" id="PS50071">
    <property type="entry name" value="HOMEOBOX_2"/>
    <property type="match status" value="1"/>
</dbReference>
<organism evidence="13 14">
    <name type="scientific">Asparagus officinalis</name>
    <name type="common">Garden asparagus</name>
    <dbReference type="NCBI Taxonomy" id="4686"/>
    <lineage>
        <taxon>Eukaryota</taxon>
        <taxon>Viridiplantae</taxon>
        <taxon>Streptophyta</taxon>
        <taxon>Embryophyta</taxon>
        <taxon>Tracheophyta</taxon>
        <taxon>Spermatophyta</taxon>
        <taxon>Magnoliopsida</taxon>
        <taxon>Liliopsida</taxon>
        <taxon>Asparagales</taxon>
        <taxon>Asparagaceae</taxon>
        <taxon>Asparagoideae</taxon>
        <taxon>Asparagus</taxon>
    </lineage>
</organism>
<dbReference type="InterPro" id="IPR009057">
    <property type="entry name" value="Homeodomain-like_sf"/>
</dbReference>
<gene>
    <name evidence="13" type="ORF">A4U43_C07F26980</name>
</gene>
<dbReference type="GO" id="GO:0003677">
    <property type="term" value="F:DNA binding"/>
    <property type="evidence" value="ECO:0007669"/>
    <property type="project" value="UniProtKB-UniRule"/>
</dbReference>
<keyword evidence="3" id="KW-0805">Transcription regulation</keyword>
<evidence type="ECO:0000313" key="13">
    <source>
        <dbReference type="EMBL" id="ONK64523.1"/>
    </source>
</evidence>
<protein>
    <recommendedName>
        <fullName evidence="12">Homeobox domain-containing protein</fullName>
    </recommendedName>
</protein>
<comment type="subcellular location">
    <subcellularLocation>
        <location evidence="1 9 10">Nucleus</location>
    </subcellularLocation>
</comment>
<evidence type="ECO:0000256" key="9">
    <source>
        <dbReference type="PROSITE-ProRule" id="PRU00108"/>
    </source>
</evidence>
<dbReference type="GO" id="GO:0003700">
    <property type="term" value="F:DNA-binding transcription factor activity"/>
    <property type="evidence" value="ECO:0007669"/>
    <property type="project" value="InterPro"/>
</dbReference>
<dbReference type="SMR" id="A0A5P1EFH4"/>